<evidence type="ECO:0000313" key="8">
    <source>
        <dbReference type="Proteomes" id="UP001220610"/>
    </source>
</evidence>
<evidence type="ECO:0000259" key="4">
    <source>
        <dbReference type="Pfam" id="PF01055"/>
    </source>
</evidence>
<dbReference type="SUPFAM" id="SSF51445">
    <property type="entry name" value="(Trans)glycosidases"/>
    <property type="match status" value="1"/>
</dbReference>
<evidence type="ECO:0000313" key="7">
    <source>
        <dbReference type="EMBL" id="WEK38305.1"/>
    </source>
</evidence>
<dbReference type="PANTHER" id="PTHR43863:SF2">
    <property type="entry name" value="MALTASE-GLUCOAMYLASE"/>
    <property type="match status" value="1"/>
</dbReference>
<comment type="similarity">
    <text evidence="1 2">Belongs to the glycosyl hydrolase 31 family.</text>
</comment>
<feature type="signal peptide" evidence="3">
    <location>
        <begin position="1"/>
        <end position="22"/>
    </location>
</feature>
<dbReference type="GO" id="GO:0004553">
    <property type="term" value="F:hydrolase activity, hydrolyzing O-glycosyl compounds"/>
    <property type="evidence" value="ECO:0007669"/>
    <property type="project" value="InterPro"/>
</dbReference>
<reference evidence="7" key="1">
    <citation type="submission" date="2023-03" db="EMBL/GenBank/DDBJ databases">
        <title>Andean soil-derived lignocellulolytic bacterial consortium as a source of novel taxa and putative plastic-active enzymes.</title>
        <authorList>
            <person name="Diaz-Garcia L."/>
            <person name="Chuvochina M."/>
            <person name="Feuerriegel G."/>
            <person name="Bunk B."/>
            <person name="Sproer C."/>
            <person name="Streit W.R."/>
            <person name="Rodriguez L.M."/>
            <person name="Overmann J."/>
            <person name="Jimenez D.J."/>
        </authorList>
    </citation>
    <scope>NUCLEOTIDE SEQUENCE</scope>
    <source>
        <strain evidence="7">MAG 7</strain>
    </source>
</reference>
<accession>A0AAJ5WX00</accession>
<feature type="chain" id="PRO_5042497862" evidence="3">
    <location>
        <begin position="23"/>
        <end position="861"/>
    </location>
</feature>
<dbReference type="Gene3D" id="3.20.20.80">
    <property type="entry name" value="Glycosidases"/>
    <property type="match status" value="1"/>
</dbReference>
<evidence type="ECO:0000259" key="5">
    <source>
        <dbReference type="Pfam" id="PF17137"/>
    </source>
</evidence>
<dbReference type="Proteomes" id="UP001220610">
    <property type="component" value="Chromosome"/>
</dbReference>
<protein>
    <submittedName>
        <fullName evidence="7">Glycoside hydrolase family 31 protein</fullName>
    </submittedName>
</protein>
<feature type="domain" description="Glycosyl hydrolase family 31 C-terminal" evidence="6">
    <location>
        <begin position="541"/>
        <end position="629"/>
    </location>
</feature>
<dbReference type="InterPro" id="IPR013780">
    <property type="entry name" value="Glyco_hydro_b"/>
</dbReference>
<name>A0AAJ5WX00_9BACT</name>
<evidence type="ECO:0000256" key="3">
    <source>
        <dbReference type="SAM" id="SignalP"/>
    </source>
</evidence>
<sequence length="861" mass="99333">MNIPYRSTAVLLFLLLSGFVFTQSANGQYNGKADPKAVIQSGQARFTVLTSRVIRLEWDSTGSVNDQASFVAINRKLPVPAFKQSQQNGWLVISTADLELRYQLQSGKFNDQNLQITYNHPDRNFTWKPGLKQTGNLKGTYRTLDRCEGDVRDNKDKIQLEDGLLSRDGWHLIDDSKSLLFDNSDWPWATTRPESAHQDWYFMGYGNNYKQALYDYSLFAGKVPLPPRYAFGYWWSRYWSYSDNEVRDLVNNFEKFAVPLDVLVIDMDWHFIVNEHLPWTGYSWNKRLFPDPGKSLSWIQSRQLKTTLNLHPADGVIPQEEKYGAMAKALNFDTSKLATIPFEASNKKFMRTLFDTILQPMEKMGVDFWWLDWQQWAMDKKMPSLSNTWWLNHTFFTNAEKYGNKRPLIYHRWGGLGNHRYQIGFSGDAIISWKSLDYQPYFTNCASNVLYSYWSHDIGGHYHEYTGLTGIDPEMYARWMQYGALSPIFRSHSTKDASLNKEVWNFKGDAYDALINSINFRYQISPYIYTMARKNYDSSIAICRPLYYDYASQEEAYTFNKQYMFGDDMLVAPIGAPMKEGVSRLNVWLPGGNNWYEWNTGTMLSGGQTLERSFTLAEYPLYVKAGAIIPMYNDVKNLEKDPGKLTIGVFPGGNGKGVFYEDAGNDKNYAREYASTQLESNWKDRTQRIVINPRKGAYKGMPASRTYTVQLIGAEMPQSITVNGKPVKYTQIPNGKDWHYEGKTFTVIIPLSSSLCSARQELVIQYSKTDSINVNTGLVKQFRELTKATTGLKFRDGQLLLPELIGNCEETNLKLQYEPAKFYEYLRYFATNYPAIPDAIRKARISNENKEWYINQLKAGK</sequence>
<proteinExistence type="inferred from homology"/>
<dbReference type="AlphaFoldDB" id="A0AAJ5WX00"/>
<dbReference type="InterPro" id="IPR017853">
    <property type="entry name" value="GH"/>
</dbReference>
<feature type="domain" description="DUF5110" evidence="5">
    <location>
        <begin position="645"/>
        <end position="713"/>
    </location>
</feature>
<evidence type="ECO:0000256" key="1">
    <source>
        <dbReference type="ARBA" id="ARBA00007806"/>
    </source>
</evidence>
<gene>
    <name evidence="7" type="ORF">P0Y53_12430</name>
</gene>
<keyword evidence="2" id="KW-0326">Glycosidase</keyword>
<dbReference type="Gene3D" id="2.60.40.1180">
    <property type="entry name" value="Golgi alpha-mannosidase II"/>
    <property type="match status" value="2"/>
</dbReference>
<dbReference type="InterPro" id="IPR033403">
    <property type="entry name" value="DUF5110"/>
</dbReference>
<dbReference type="Pfam" id="PF21365">
    <property type="entry name" value="Glyco_hydro_31_3rd"/>
    <property type="match status" value="1"/>
</dbReference>
<dbReference type="InterPro" id="IPR048395">
    <property type="entry name" value="Glyco_hydro_31_C"/>
</dbReference>
<evidence type="ECO:0000259" key="6">
    <source>
        <dbReference type="Pfam" id="PF21365"/>
    </source>
</evidence>
<dbReference type="InterPro" id="IPR000322">
    <property type="entry name" value="Glyco_hydro_31_TIM"/>
</dbReference>
<keyword evidence="3" id="KW-0732">Signal</keyword>
<dbReference type="Pfam" id="PF01055">
    <property type="entry name" value="Glyco_hydro_31_2nd"/>
    <property type="match status" value="1"/>
</dbReference>
<dbReference type="CDD" id="cd06595">
    <property type="entry name" value="GH31_u1"/>
    <property type="match status" value="1"/>
</dbReference>
<evidence type="ECO:0000256" key="2">
    <source>
        <dbReference type="RuleBase" id="RU361185"/>
    </source>
</evidence>
<dbReference type="PANTHER" id="PTHR43863">
    <property type="entry name" value="HYDROLASE, PUTATIVE (AFU_ORTHOLOGUE AFUA_1G03140)-RELATED"/>
    <property type="match status" value="1"/>
</dbReference>
<dbReference type="Pfam" id="PF17137">
    <property type="entry name" value="DUF5110"/>
    <property type="match status" value="1"/>
</dbReference>
<dbReference type="SUPFAM" id="SSF51011">
    <property type="entry name" value="Glycosyl hydrolase domain"/>
    <property type="match status" value="1"/>
</dbReference>
<keyword evidence="2 7" id="KW-0378">Hydrolase</keyword>
<organism evidence="7 8">
    <name type="scientific">Candidatus Pseudobacter hemicellulosilyticus</name>
    <dbReference type="NCBI Taxonomy" id="3121375"/>
    <lineage>
        <taxon>Bacteria</taxon>
        <taxon>Pseudomonadati</taxon>
        <taxon>Bacteroidota</taxon>
        <taxon>Chitinophagia</taxon>
        <taxon>Chitinophagales</taxon>
        <taxon>Chitinophagaceae</taxon>
        <taxon>Pseudobacter</taxon>
    </lineage>
</organism>
<dbReference type="GO" id="GO:0005975">
    <property type="term" value="P:carbohydrate metabolic process"/>
    <property type="evidence" value="ECO:0007669"/>
    <property type="project" value="InterPro"/>
</dbReference>
<dbReference type="InterPro" id="IPR051816">
    <property type="entry name" value="Glycosyl_Hydrolase_31"/>
</dbReference>
<feature type="domain" description="Glycoside hydrolase family 31 TIM barrel" evidence="4">
    <location>
        <begin position="224"/>
        <end position="531"/>
    </location>
</feature>
<dbReference type="EMBL" id="CP119311">
    <property type="protein sequence ID" value="WEK38305.1"/>
    <property type="molecule type" value="Genomic_DNA"/>
</dbReference>